<feature type="chain" id="PRO_5046986760" description="Outer membrane lipoprotein-sorting protein" evidence="1">
    <location>
        <begin position="19"/>
        <end position="235"/>
    </location>
</feature>
<feature type="signal peptide" evidence="1">
    <location>
        <begin position="1"/>
        <end position="18"/>
    </location>
</feature>
<accession>A0ABV2SUJ5</accession>
<comment type="caution">
    <text evidence="2">The sequence shown here is derived from an EMBL/GenBank/DDBJ whole genome shotgun (WGS) entry which is preliminary data.</text>
</comment>
<keyword evidence="1" id="KW-0732">Signal</keyword>
<evidence type="ECO:0008006" key="4">
    <source>
        <dbReference type="Google" id="ProtNLM"/>
    </source>
</evidence>
<evidence type="ECO:0000313" key="3">
    <source>
        <dbReference type="Proteomes" id="UP001549799"/>
    </source>
</evidence>
<protein>
    <recommendedName>
        <fullName evidence="4">Outer membrane lipoprotein-sorting protein</fullName>
    </recommendedName>
</protein>
<dbReference type="PROSITE" id="PS51257">
    <property type="entry name" value="PROKAR_LIPOPROTEIN"/>
    <property type="match status" value="1"/>
</dbReference>
<reference evidence="2 3" key="1">
    <citation type="submission" date="2024-07" db="EMBL/GenBank/DDBJ databases">
        <title>The genome sequence of type strain Sediminicola arcticus GDMCC 1.2805.</title>
        <authorList>
            <person name="Liu Y."/>
        </authorList>
    </citation>
    <scope>NUCLEOTIDE SEQUENCE [LARGE SCALE GENOMIC DNA]</scope>
    <source>
        <strain evidence="2 3">GDMCC 1.2805</strain>
    </source>
</reference>
<evidence type="ECO:0000256" key="1">
    <source>
        <dbReference type="SAM" id="SignalP"/>
    </source>
</evidence>
<name>A0ABV2SUJ5_9FLAO</name>
<proteinExistence type="predicted"/>
<sequence>MKKLLLFLISTYTFSSCAQEKSIDFVQSALSNLNIKIENCLSEFIIQKDISESETVIVIPEIAHKGDGYMTLNGHLLILNRKNGKIKSRFSEKDSWNSDAIKLENIEVVYQPYQLTKNSETIGVLIEYNGGSRPNPYSSTELSLFIRNGEKLVCVLKDYSIYRLNGETDGMSIGEFVEHRLIIRPNLNSKSEFYDLNIIDSIIKIQSMEGTEKIIEKSKKIENLKYENGKYKNVL</sequence>
<dbReference type="Proteomes" id="UP001549799">
    <property type="component" value="Unassembled WGS sequence"/>
</dbReference>
<gene>
    <name evidence="2" type="ORF">ABXZ36_09100</name>
</gene>
<evidence type="ECO:0000313" key="2">
    <source>
        <dbReference type="EMBL" id="MET6990802.1"/>
    </source>
</evidence>
<dbReference type="EMBL" id="JBEXAE010000003">
    <property type="protein sequence ID" value="MET6990802.1"/>
    <property type="molecule type" value="Genomic_DNA"/>
</dbReference>
<keyword evidence="3" id="KW-1185">Reference proteome</keyword>
<organism evidence="2 3">
    <name type="scientific">Sediminicola arcticus</name>
    <dbReference type="NCBI Taxonomy" id="1574308"/>
    <lineage>
        <taxon>Bacteria</taxon>
        <taxon>Pseudomonadati</taxon>
        <taxon>Bacteroidota</taxon>
        <taxon>Flavobacteriia</taxon>
        <taxon>Flavobacteriales</taxon>
        <taxon>Flavobacteriaceae</taxon>
        <taxon>Sediminicola</taxon>
    </lineage>
</organism>
<dbReference type="RefSeq" id="WP_354615194.1">
    <property type="nucleotide sequence ID" value="NZ_JBEXAE010000003.1"/>
</dbReference>